<sequence>MSRAVSLPVAVLLLLAVTGASAGNALAETRTFTLTEAVEHALAHNGELKAARSGHEAAQAGTVRAGLYPNPVLELEGATGALTGSSNESSMELAISQEVLLGGKRTKRLAAAEREVEAVRWWLADRERLTALEVKTAYADLLLAQQRLDLAKQAAELGSRLLALTRERFAAGDIPELEVNLARVEAARSDSERVAAEREIVPVRSRLSTLMGLEPGHEAAVVAPPDEKPFTAGVAGLVTRAREHRPDLKALAAEQAKGEAEVSLARSEGVPNLTVGLFVAHERSTDAIGTGEEKTRDTIMGVRLSLPLPLFDRNQAGIREAGARRGGAEARFGAARTALERDVEAEHARMAAAEEVLCLYAKDILPRLKENLALVQEAYGLGEAGILAVIEEQKKYVEVHGAYLAAVHARQTARARLEAALGASLDELTTGGTQ</sequence>
<accession>A0A0C1U847</accession>
<comment type="similarity">
    <text evidence="1">Belongs to the outer membrane factor (OMF) (TC 1.B.17) family.</text>
</comment>
<dbReference type="SUPFAM" id="SSF56954">
    <property type="entry name" value="Outer membrane efflux proteins (OEP)"/>
    <property type="match status" value="1"/>
</dbReference>
<dbReference type="GO" id="GO:0015562">
    <property type="term" value="F:efflux transmembrane transporter activity"/>
    <property type="evidence" value="ECO:0007669"/>
    <property type="project" value="InterPro"/>
</dbReference>
<dbReference type="Pfam" id="PF02321">
    <property type="entry name" value="OEP"/>
    <property type="match status" value="2"/>
</dbReference>
<comment type="caution">
    <text evidence="3">The sequence shown here is derived from an EMBL/GenBank/DDBJ whole genome shotgun (WGS) entry which is preliminary data.</text>
</comment>
<reference evidence="3 4" key="1">
    <citation type="submission" date="2015-01" db="EMBL/GenBank/DDBJ databases">
        <title>Genome sequence of the anaerobic bacterium Geobacter soli GSS01, a dissimilatory Fe(III) reducer from soil.</title>
        <authorList>
            <person name="Yang G."/>
            <person name="Zhou S."/>
        </authorList>
    </citation>
    <scope>NUCLEOTIDE SEQUENCE [LARGE SCALE GENOMIC DNA]</scope>
    <source>
        <strain evidence="3 4">GSS01</strain>
    </source>
</reference>
<dbReference type="PANTHER" id="PTHR30203:SF24">
    <property type="entry name" value="BLR4935 PROTEIN"/>
    <property type="match status" value="1"/>
</dbReference>
<dbReference type="Gene3D" id="1.20.1600.10">
    <property type="entry name" value="Outer membrane efflux proteins (OEP)"/>
    <property type="match status" value="1"/>
</dbReference>
<organism evidence="3 4">
    <name type="scientific">Geobacter soli</name>
    <dbReference type="NCBI Taxonomy" id="1510391"/>
    <lineage>
        <taxon>Bacteria</taxon>
        <taxon>Pseudomonadati</taxon>
        <taxon>Thermodesulfobacteriota</taxon>
        <taxon>Desulfuromonadia</taxon>
        <taxon>Geobacterales</taxon>
        <taxon>Geobacteraceae</taxon>
        <taxon>Geobacter</taxon>
    </lineage>
</organism>
<keyword evidence="4" id="KW-1185">Reference proteome</keyword>
<dbReference type="PANTHER" id="PTHR30203">
    <property type="entry name" value="OUTER MEMBRANE CATION EFFLUX PROTEIN"/>
    <property type="match status" value="1"/>
</dbReference>
<dbReference type="RefSeq" id="WP_039647599.1">
    <property type="nucleotide sequence ID" value="NZ_JXBL01000001.1"/>
</dbReference>
<evidence type="ECO:0000256" key="2">
    <source>
        <dbReference type="SAM" id="SignalP"/>
    </source>
</evidence>
<evidence type="ECO:0000256" key="1">
    <source>
        <dbReference type="ARBA" id="ARBA00007613"/>
    </source>
</evidence>
<dbReference type="EMBL" id="JXBL01000001">
    <property type="protein sequence ID" value="KIE43795.1"/>
    <property type="molecule type" value="Genomic_DNA"/>
</dbReference>
<evidence type="ECO:0000313" key="4">
    <source>
        <dbReference type="Proteomes" id="UP000031433"/>
    </source>
</evidence>
<gene>
    <name evidence="3" type="ORF">SE37_14760</name>
</gene>
<proteinExistence type="inferred from homology"/>
<feature type="chain" id="PRO_5002139410" evidence="2">
    <location>
        <begin position="23"/>
        <end position="434"/>
    </location>
</feature>
<keyword evidence="2" id="KW-0732">Signal</keyword>
<evidence type="ECO:0000313" key="3">
    <source>
        <dbReference type="EMBL" id="KIE43795.1"/>
    </source>
</evidence>
<dbReference type="InterPro" id="IPR010131">
    <property type="entry name" value="MdtP/NodT-like"/>
</dbReference>
<dbReference type="Proteomes" id="UP000031433">
    <property type="component" value="Unassembled WGS sequence"/>
</dbReference>
<feature type="signal peptide" evidence="2">
    <location>
        <begin position="1"/>
        <end position="22"/>
    </location>
</feature>
<dbReference type="InterPro" id="IPR003423">
    <property type="entry name" value="OMP_efflux"/>
</dbReference>
<dbReference type="AlphaFoldDB" id="A0A0C1U847"/>
<name>A0A0C1U847_9BACT</name>
<protein>
    <submittedName>
        <fullName evidence="3">RND transporter</fullName>
    </submittedName>
</protein>